<protein>
    <submittedName>
        <fullName evidence="3">NADP-dependent oxidoreductase</fullName>
    </submittedName>
</protein>
<name>A0ABU3WQ29_9NOCA</name>
<dbReference type="Pfam" id="PF08240">
    <property type="entry name" value="ADH_N"/>
    <property type="match status" value="1"/>
</dbReference>
<dbReference type="Pfam" id="PF13602">
    <property type="entry name" value="ADH_zinc_N_2"/>
    <property type="match status" value="1"/>
</dbReference>
<dbReference type="SUPFAM" id="SSF50129">
    <property type="entry name" value="GroES-like"/>
    <property type="match status" value="1"/>
</dbReference>
<sequence length="300" mass="29823">MPLAYGFAEYGGPETQQFLDPDVPRPGPGQLLVAVHAAGVNPADWKVRAGTRKDTVPVTLPAVLGREVSGVVTAAGDRVDGFAVGDAVFGATATGFGGYAEYTLLNAHSTAHKPEQVSFAAAATVPVAVGTAFDIVDRLAVSDADTVLVIGAGGGVGSAATQLARARGATVLGVASAGKRDLVEANGATWIDSGDDPTAHIHGATAIVDLVGGATLRALAAAAPGARIVSVADPAGAAELGGSGVERRRTTEVFATVAALVADGTVDPRVERAFPLSEAGAALAVVEGGHARGKIVIAVR</sequence>
<dbReference type="InterPro" id="IPR020843">
    <property type="entry name" value="ER"/>
</dbReference>
<evidence type="ECO:0000259" key="2">
    <source>
        <dbReference type="PROSITE" id="PS51387"/>
    </source>
</evidence>
<gene>
    <name evidence="3" type="ORF">F8M49_13315</name>
</gene>
<dbReference type="Gene3D" id="3.40.50.720">
    <property type="entry name" value="NAD(P)-binding Rossmann-like Domain"/>
    <property type="match status" value="1"/>
</dbReference>
<organism evidence="3 4">
    <name type="scientific">Rhodococcus zopfii</name>
    <dbReference type="NCBI Taxonomy" id="43772"/>
    <lineage>
        <taxon>Bacteria</taxon>
        <taxon>Bacillati</taxon>
        <taxon>Actinomycetota</taxon>
        <taxon>Actinomycetes</taxon>
        <taxon>Mycobacteriales</taxon>
        <taxon>Nocardiaceae</taxon>
        <taxon>Rhodococcus</taxon>
    </lineage>
</organism>
<dbReference type="PANTHER" id="PTHR44154:SF1">
    <property type="entry name" value="QUINONE OXIDOREDUCTASE"/>
    <property type="match status" value="1"/>
</dbReference>
<dbReference type="InterPro" id="IPR051603">
    <property type="entry name" value="Zinc-ADH_QOR/CCCR"/>
</dbReference>
<reference evidence="3 4" key="1">
    <citation type="submission" date="2019-10" db="EMBL/GenBank/DDBJ databases">
        <title>Draft Genome Assembly of Rhodococcus zopfii DSM44189.</title>
        <authorList>
            <person name="Sutton J.M."/>
            <person name="Akob D.M."/>
            <person name="Bushman T.J."/>
        </authorList>
    </citation>
    <scope>NUCLEOTIDE SEQUENCE [LARGE SCALE GENOMIC DNA]</scope>
    <source>
        <strain evidence="3 4">DSM 44189</strain>
    </source>
</reference>
<dbReference type="InterPro" id="IPR013154">
    <property type="entry name" value="ADH-like_N"/>
</dbReference>
<evidence type="ECO:0000256" key="1">
    <source>
        <dbReference type="ARBA" id="ARBA00022857"/>
    </source>
</evidence>
<dbReference type="InterPro" id="IPR016166">
    <property type="entry name" value="FAD-bd_PCMH"/>
</dbReference>
<evidence type="ECO:0000313" key="3">
    <source>
        <dbReference type="EMBL" id="MDV2476075.1"/>
    </source>
</evidence>
<dbReference type="Gene3D" id="3.90.180.10">
    <property type="entry name" value="Medium-chain alcohol dehydrogenases, catalytic domain"/>
    <property type="match status" value="1"/>
</dbReference>
<dbReference type="EMBL" id="WBMO01000001">
    <property type="protein sequence ID" value="MDV2476075.1"/>
    <property type="molecule type" value="Genomic_DNA"/>
</dbReference>
<dbReference type="CDD" id="cd05289">
    <property type="entry name" value="MDR_like_2"/>
    <property type="match status" value="1"/>
</dbReference>
<dbReference type="Proteomes" id="UP001275440">
    <property type="component" value="Unassembled WGS sequence"/>
</dbReference>
<evidence type="ECO:0000313" key="4">
    <source>
        <dbReference type="Proteomes" id="UP001275440"/>
    </source>
</evidence>
<accession>A0ABU3WQ29</accession>
<keyword evidence="1" id="KW-0521">NADP</keyword>
<dbReference type="InterPro" id="IPR011032">
    <property type="entry name" value="GroES-like_sf"/>
</dbReference>
<comment type="caution">
    <text evidence="3">The sequence shown here is derived from an EMBL/GenBank/DDBJ whole genome shotgun (WGS) entry which is preliminary data.</text>
</comment>
<dbReference type="PANTHER" id="PTHR44154">
    <property type="entry name" value="QUINONE OXIDOREDUCTASE"/>
    <property type="match status" value="1"/>
</dbReference>
<dbReference type="SUPFAM" id="SSF51735">
    <property type="entry name" value="NAD(P)-binding Rossmann-fold domains"/>
    <property type="match status" value="1"/>
</dbReference>
<dbReference type="PROSITE" id="PS51387">
    <property type="entry name" value="FAD_PCMH"/>
    <property type="match status" value="1"/>
</dbReference>
<keyword evidence="4" id="KW-1185">Reference proteome</keyword>
<dbReference type="InterPro" id="IPR036291">
    <property type="entry name" value="NAD(P)-bd_dom_sf"/>
</dbReference>
<dbReference type="SMART" id="SM00829">
    <property type="entry name" value="PKS_ER"/>
    <property type="match status" value="1"/>
</dbReference>
<feature type="domain" description="FAD-binding PCMH-type" evidence="2">
    <location>
        <begin position="116"/>
        <end position="300"/>
    </location>
</feature>
<proteinExistence type="predicted"/>